<dbReference type="AlphaFoldDB" id="A0A4P6EX12"/>
<evidence type="ECO:0000313" key="2">
    <source>
        <dbReference type="Proteomes" id="UP000293568"/>
    </source>
</evidence>
<dbReference type="OrthoDB" id="6385861at2"/>
<proteinExistence type="predicted"/>
<accession>A0A4P6EX12</accession>
<dbReference type="KEGG" id="pprt:ET464_10425"/>
<dbReference type="RefSeq" id="WP_129440668.1">
    <property type="nucleotide sequence ID" value="NZ_CP035492.1"/>
</dbReference>
<name>A0A4P6EX12_9BACL</name>
<dbReference type="GO" id="GO:0016740">
    <property type="term" value="F:transferase activity"/>
    <property type="evidence" value="ECO:0007669"/>
    <property type="project" value="UniProtKB-KW"/>
</dbReference>
<reference evidence="1 2" key="1">
    <citation type="submission" date="2019-01" db="EMBL/GenBank/DDBJ databases">
        <title>Genome sequencing of strain FW100M-2.</title>
        <authorList>
            <person name="Heo J."/>
            <person name="Kim S.-J."/>
            <person name="Kim J.-S."/>
            <person name="Hong S.-B."/>
            <person name="Kwon S.-W."/>
        </authorList>
    </citation>
    <scope>NUCLEOTIDE SEQUENCE [LARGE SCALE GENOMIC DNA]</scope>
    <source>
        <strain evidence="1 2">FW100M-2</strain>
    </source>
</reference>
<keyword evidence="1" id="KW-0808">Transferase</keyword>
<dbReference type="EMBL" id="CP035492">
    <property type="protein sequence ID" value="QAY66763.1"/>
    <property type="molecule type" value="Genomic_DNA"/>
</dbReference>
<gene>
    <name evidence="1" type="ORF">ET464_10425</name>
</gene>
<keyword evidence="2" id="KW-1185">Reference proteome</keyword>
<organism evidence="1 2">
    <name type="scientific">Paenibacillus protaetiae</name>
    <dbReference type="NCBI Taxonomy" id="2509456"/>
    <lineage>
        <taxon>Bacteria</taxon>
        <taxon>Bacillati</taxon>
        <taxon>Bacillota</taxon>
        <taxon>Bacilli</taxon>
        <taxon>Bacillales</taxon>
        <taxon>Paenibacillaceae</taxon>
        <taxon>Paenibacillus</taxon>
    </lineage>
</organism>
<sequence length="399" mass="46408">MGSVDLNINKYKNKDGKRGLSMKNIYICFLREESDIIGILNKIKQQCIAIDNIGIKSFLVISRNDSVVLYEVINEVLVEIISQKYTKFALYNENHKRIFKKISSFIRLKEFLNFAQKQIIYRSADSVYIRNIQPITLDVVKFIKFISKSNHKIYWEIPTYSKNKEKELSFNNFMHKYISTYLTGNVAIAAEEGLNKKGYIFTTNGVNSKNIRMKRNADHQNFNLVCVATFDYWHGYDRLIEGLNNYYKNNNNYRTVSLHMVGNGNLQPLKDLVEKHNLGKYVTFHGVLVGEKLDDLFDQMDIAVGNLGFHRVGVYADTSIKIREYCARGIPFVTALKDSDFPSEFIYRKKVPADESAIDIVSIIEFYDKLNQSQDYSNVMRLFACNNLSWEMKMKFILE</sequence>
<dbReference type="Pfam" id="PF13692">
    <property type="entry name" value="Glyco_trans_1_4"/>
    <property type="match status" value="1"/>
</dbReference>
<dbReference type="SUPFAM" id="SSF53756">
    <property type="entry name" value="UDP-Glycosyltransferase/glycogen phosphorylase"/>
    <property type="match status" value="1"/>
</dbReference>
<protein>
    <submittedName>
        <fullName evidence="1">Glycosyltransferase</fullName>
    </submittedName>
</protein>
<evidence type="ECO:0000313" key="1">
    <source>
        <dbReference type="EMBL" id="QAY66763.1"/>
    </source>
</evidence>
<dbReference type="Proteomes" id="UP000293568">
    <property type="component" value="Chromosome"/>
</dbReference>
<dbReference type="Gene3D" id="3.40.50.2000">
    <property type="entry name" value="Glycogen Phosphorylase B"/>
    <property type="match status" value="1"/>
</dbReference>